<dbReference type="RefSeq" id="XP_030831510.1">
    <property type="nucleotide sequence ID" value="XM_030975650.1"/>
</dbReference>
<feature type="compositionally biased region" description="Pro residues" evidence="6">
    <location>
        <begin position="212"/>
        <end position="222"/>
    </location>
</feature>
<dbReference type="Pfam" id="PF01284">
    <property type="entry name" value="MARVEL"/>
    <property type="match status" value="1"/>
</dbReference>
<keyword evidence="2 5" id="KW-0812">Transmembrane</keyword>
<reference evidence="10" key="1">
    <citation type="submission" date="2015-02" db="EMBL/GenBank/DDBJ databases">
        <title>Genome sequencing for Strongylocentrotus purpuratus.</title>
        <authorList>
            <person name="Murali S."/>
            <person name="Liu Y."/>
            <person name="Vee V."/>
            <person name="English A."/>
            <person name="Wang M."/>
            <person name="Skinner E."/>
            <person name="Han Y."/>
            <person name="Muzny D.M."/>
            <person name="Worley K.C."/>
            <person name="Gibbs R.A."/>
        </authorList>
    </citation>
    <scope>NUCLEOTIDE SEQUENCE</scope>
</reference>
<keyword evidence="3 7" id="KW-1133">Transmembrane helix</keyword>
<feature type="compositionally biased region" description="Low complexity" evidence="6">
    <location>
        <begin position="10"/>
        <end position="24"/>
    </location>
</feature>
<evidence type="ECO:0000256" key="6">
    <source>
        <dbReference type="SAM" id="MobiDB-lite"/>
    </source>
</evidence>
<evidence type="ECO:0000259" key="8">
    <source>
        <dbReference type="PROSITE" id="PS51225"/>
    </source>
</evidence>
<evidence type="ECO:0000313" key="9">
    <source>
        <dbReference type="EnsemblMetazoa" id="XP_030831510"/>
    </source>
</evidence>
<proteinExistence type="predicted"/>
<name>A0A7M7N5K5_STRPU</name>
<evidence type="ECO:0000256" key="7">
    <source>
        <dbReference type="SAM" id="Phobius"/>
    </source>
</evidence>
<dbReference type="AlphaFoldDB" id="A0A7M7N5K5"/>
<dbReference type="GeneID" id="105442851"/>
<evidence type="ECO:0000256" key="4">
    <source>
        <dbReference type="ARBA" id="ARBA00023136"/>
    </source>
</evidence>
<comment type="subcellular location">
    <subcellularLocation>
        <location evidence="1">Membrane</location>
        <topology evidence="1">Multi-pass membrane protein</topology>
    </subcellularLocation>
</comment>
<feature type="domain" description="MARVEL" evidence="8">
    <location>
        <begin position="37"/>
        <end position="171"/>
    </location>
</feature>
<evidence type="ECO:0000256" key="1">
    <source>
        <dbReference type="ARBA" id="ARBA00004141"/>
    </source>
</evidence>
<feature type="region of interest" description="Disordered" evidence="6">
    <location>
        <begin position="1"/>
        <end position="27"/>
    </location>
</feature>
<accession>A0A7M7N5K5</accession>
<feature type="region of interest" description="Disordered" evidence="6">
    <location>
        <begin position="185"/>
        <end position="222"/>
    </location>
</feature>
<protein>
    <recommendedName>
        <fullName evidence="8">MARVEL domain-containing protein</fullName>
    </recommendedName>
</protein>
<dbReference type="OrthoDB" id="6258237at2759"/>
<sequence>MAETGGFPDTHTTSTYSTTTTQQTASPGVSCTIDKGYATSLPGIIRIVEIIIGFLYWTVVASFSYYGYIFAGYSWVIFVAVSAWVVTLILYILFLLALTKRVTIINWVLTELINNAADCLLHFIAAIIISVRAGQFTGASQHGKLVWGCLCGWTLVVLYGISTFFNVREFQAMGGVSTLRFPGQATTTTTTTTTTTHQVEQPPDSVDEKGQNPPPYPGGPFS</sequence>
<dbReference type="OMA" id="KGMQPYN"/>
<evidence type="ECO:0000256" key="3">
    <source>
        <dbReference type="ARBA" id="ARBA00022989"/>
    </source>
</evidence>
<dbReference type="PANTHER" id="PTHR22776">
    <property type="entry name" value="MARVEL-CONTAINING POTENTIAL LIPID RAFT-ASSOCIATED PROTEIN"/>
    <property type="match status" value="1"/>
</dbReference>
<organism evidence="9 10">
    <name type="scientific">Strongylocentrotus purpuratus</name>
    <name type="common">Purple sea urchin</name>
    <dbReference type="NCBI Taxonomy" id="7668"/>
    <lineage>
        <taxon>Eukaryota</taxon>
        <taxon>Metazoa</taxon>
        <taxon>Echinodermata</taxon>
        <taxon>Eleutherozoa</taxon>
        <taxon>Echinozoa</taxon>
        <taxon>Echinoidea</taxon>
        <taxon>Euechinoidea</taxon>
        <taxon>Echinacea</taxon>
        <taxon>Camarodonta</taxon>
        <taxon>Echinidea</taxon>
        <taxon>Strongylocentrotidae</taxon>
        <taxon>Strongylocentrotus</taxon>
    </lineage>
</organism>
<dbReference type="InParanoid" id="A0A7M7N5K5"/>
<dbReference type="InterPro" id="IPR050578">
    <property type="entry name" value="MARVEL-CKLF_proteins"/>
</dbReference>
<dbReference type="InterPro" id="IPR008253">
    <property type="entry name" value="Marvel"/>
</dbReference>
<dbReference type="PANTHER" id="PTHR22776:SF97">
    <property type="entry name" value="RE01453P"/>
    <property type="match status" value="1"/>
</dbReference>
<keyword evidence="10" id="KW-1185">Reference proteome</keyword>
<dbReference type="PROSITE" id="PS51225">
    <property type="entry name" value="MARVEL"/>
    <property type="match status" value="1"/>
</dbReference>
<dbReference type="GO" id="GO:0016020">
    <property type="term" value="C:membrane"/>
    <property type="evidence" value="ECO:0000318"/>
    <property type="project" value="GO_Central"/>
</dbReference>
<evidence type="ECO:0000256" key="5">
    <source>
        <dbReference type="PROSITE-ProRule" id="PRU00581"/>
    </source>
</evidence>
<dbReference type="EnsemblMetazoa" id="XM_030975650">
    <property type="protein sequence ID" value="XP_030831510"/>
    <property type="gene ID" value="LOC105442851"/>
</dbReference>
<feature type="transmembrane region" description="Helical" evidence="7">
    <location>
        <begin position="119"/>
        <end position="139"/>
    </location>
</feature>
<feature type="transmembrane region" description="Helical" evidence="7">
    <location>
        <begin position="75"/>
        <end position="98"/>
    </location>
</feature>
<evidence type="ECO:0000313" key="10">
    <source>
        <dbReference type="Proteomes" id="UP000007110"/>
    </source>
</evidence>
<reference evidence="9" key="2">
    <citation type="submission" date="2021-01" db="UniProtKB">
        <authorList>
            <consortium name="EnsemblMetazoa"/>
        </authorList>
    </citation>
    <scope>IDENTIFICATION</scope>
</reference>
<keyword evidence="4 5" id="KW-0472">Membrane</keyword>
<dbReference type="KEGG" id="spu:105442851"/>
<evidence type="ECO:0000256" key="2">
    <source>
        <dbReference type="ARBA" id="ARBA00022692"/>
    </source>
</evidence>
<dbReference type="Proteomes" id="UP000007110">
    <property type="component" value="Unassembled WGS sequence"/>
</dbReference>
<feature type="compositionally biased region" description="Low complexity" evidence="6">
    <location>
        <begin position="186"/>
        <end position="196"/>
    </location>
</feature>
<dbReference type="FunCoup" id="A0A7M7N5K5">
    <property type="interactions" value="604"/>
</dbReference>
<feature type="transmembrane region" description="Helical" evidence="7">
    <location>
        <begin position="47"/>
        <end position="69"/>
    </location>
</feature>
<feature type="transmembrane region" description="Helical" evidence="7">
    <location>
        <begin position="145"/>
        <end position="167"/>
    </location>
</feature>